<evidence type="ECO:0000313" key="3">
    <source>
        <dbReference type="Proteomes" id="UP001138793"/>
    </source>
</evidence>
<dbReference type="Proteomes" id="UP001138793">
    <property type="component" value="Unassembled WGS sequence"/>
</dbReference>
<keyword evidence="3" id="KW-1185">Reference proteome</keyword>
<sequence length="527" mass="58866">MEGTTNETQKKGFSKGLIALIVGIIVLAGGTALAFMLIKDSPKNAYFLAEKNTWDYMMEQVEERYQPEFDWYEKTQTDKTASSLELTAEYNDPAAGSMGYGMDPATIINNSSIKLDSQSDMENKHIFTGISANIAGMEINDLEVFVTDEKIMVGVPFLEEVLQLNDQDFGPLLHQVDPAAFTGEETLGLDTMFESAGEIFPEEYKTHLEDEYFKLVYDELPDDAFTSSDETVEVNGESINSEKIDLHLTEQQFKDILSTVLDKMQNDDKLKEIIKEQMVAQQFGGIYMEDELETFTEDFEAGISEAKDGLEELQIPDGLTSTLWIADKKIVQREFVLEMGANAEELAKVSITGTQLLTDEKQFFDYDFAFSDAYEEGTMNIAGDLNWKDNEATDSISLSVEDIVLSYEGTETLADGTREFNRVFTLEEPTSGGGSLHWTGDSTYEADKMNAAHQISLDTPDFSQDMFTLNMNTEGQTIDSVETLSEDNVKDLGSMSTTELQEYFENEVAPSFQQWLFGIMAGGGMGF</sequence>
<comment type="caution">
    <text evidence="2">The sequence shown here is derived from an EMBL/GenBank/DDBJ whole genome shotgun (WGS) entry which is preliminary data.</text>
</comment>
<evidence type="ECO:0000256" key="1">
    <source>
        <dbReference type="SAM" id="Phobius"/>
    </source>
</evidence>
<organism evidence="2 3">
    <name type="scientific">Oceanobacillus polygoni</name>
    <dbReference type="NCBI Taxonomy" id="1235259"/>
    <lineage>
        <taxon>Bacteria</taxon>
        <taxon>Bacillati</taxon>
        <taxon>Bacillota</taxon>
        <taxon>Bacilli</taxon>
        <taxon>Bacillales</taxon>
        <taxon>Bacillaceae</taxon>
        <taxon>Oceanobacillus</taxon>
    </lineage>
</organism>
<protein>
    <recommendedName>
        <fullName evidence="4">DUF945 family protein</fullName>
    </recommendedName>
</protein>
<keyword evidence="1" id="KW-0472">Membrane</keyword>
<dbReference type="EMBL" id="JAGGMB010000004">
    <property type="protein sequence ID" value="MBP2077384.1"/>
    <property type="molecule type" value="Genomic_DNA"/>
</dbReference>
<keyword evidence="1" id="KW-0812">Transmembrane</keyword>
<reference evidence="2" key="1">
    <citation type="submission" date="2021-03" db="EMBL/GenBank/DDBJ databases">
        <title>Genomic Encyclopedia of Type Strains, Phase IV (KMG-IV): sequencing the most valuable type-strain genomes for metagenomic binning, comparative biology and taxonomic classification.</title>
        <authorList>
            <person name="Goeker M."/>
        </authorList>
    </citation>
    <scope>NUCLEOTIDE SEQUENCE</scope>
    <source>
        <strain evidence="2">DSM 107338</strain>
    </source>
</reference>
<evidence type="ECO:0008006" key="4">
    <source>
        <dbReference type="Google" id="ProtNLM"/>
    </source>
</evidence>
<gene>
    <name evidence="2" type="ORF">J2Z64_001636</name>
</gene>
<feature type="transmembrane region" description="Helical" evidence="1">
    <location>
        <begin position="17"/>
        <end position="38"/>
    </location>
</feature>
<dbReference type="AlphaFoldDB" id="A0A9X0YUG3"/>
<evidence type="ECO:0000313" key="2">
    <source>
        <dbReference type="EMBL" id="MBP2077384.1"/>
    </source>
</evidence>
<keyword evidence="1" id="KW-1133">Transmembrane helix</keyword>
<proteinExistence type="predicted"/>
<name>A0A9X0YUG3_9BACI</name>
<accession>A0A9X0YUG3</accession>
<dbReference type="RefSeq" id="WP_246811943.1">
    <property type="nucleotide sequence ID" value="NZ_JAGGMB010000004.1"/>
</dbReference>